<gene>
    <name evidence="19" type="primary">metG</name>
    <name evidence="19" type="ORF">KJ970_00675</name>
</gene>
<evidence type="ECO:0000256" key="7">
    <source>
        <dbReference type="ARBA" id="ARBA00022555"/>
    </source>
</evidence>
<evidence type="ECO:0000256" key="15">
    <source>
        <dbReference type="ARBA" id="ARBA00047364"/>
    </source>
</evidence>
<evidence type="ECO:0000256" key="9">
    <source>
        <dbReference type="ARBA" id="ARBA00022741"/>
    </source>
</evidence>
<dbReference type="InterPro" id="IPR051270">
    <property type="entry name" value="Tyrosine-tRNA_ligase_regulator"/>
</dbReference>
<evidence type="ECO:0000256" key="3">
    <source>
        <dbReference type="ARBA" id="ARBA00011738"/>
    </source>
</evidence>
<dbReference type="PROSITE" id="PS50886">
    <property type="entry name" value="TRBD"/>
    <property type="match status" value="1"/>
</dbReference>
<dbReference type="FunFam" id="2.40.50.140:FF:000042">
    <property type="entry name" value="Methionine--tRNA ligase"/>
    <property type="match status" value="1"/>
</dbReference>
<dbReference type="InterPro" id="IPR004495">
    <property type="entry name" value="Met-tRNA-synth_bsu_C"/>
</dbReference>
<accession>A0A948RTF6</accession>
<dbReference type="PANTHER" id="PTHR11586:SF37">
    <property type="entry name" value="TRNA-BINDING DOMAIN-CONTAINING PROTEIN"/>
    <property type="match status" value="1"/>
</dbReference>
<dbReference type="EC" id="6.1.1.10" evidence="4"/>
<protein>
    <recommendedName>
        <fullName evidence="5">Methionine--tRNA ligase</fullName>
        <ecNumber evidence="4">6.1.1.10</ecNumber>
    </recommendedName>
    <alternativeName>
        <fullName evidence="14">Methionyl-tRNA synthetase</fullName>
    </alternativeName>
</protein>
<evidence type="ECO:0000256" key="5">
    <source>
        <dbReference type="ARBA" id="ARBA00018753"/>
    </source>
</evidence>
<name>A0A948RTF6_UNCEI</name>
<dbReference type="GO" id="GO:0005737">
    <property type="term" value="C:cytoplasm"/>
    <property type="evidence" value="ECO:0007669"/>
    <property type="project" value="UniProtKB-SubCell"/>
</dbReference>
<feature type="compositionally biased region" description="Basic and acidic residues" evidence="17">
    <location>
        <begin position="8"/>
        <end position="39"/>
    </location>
</feature>
<evidence type="ECO:0000256" key="10">
    <source>
        <dbReference type="ARBA" id="ARBA00022840"/>
    </source>
</evidence>
<keyword evidence="9" id="KW-0547">Nucleotide-binding</keyword>
<comment type="function">
    <text evidence="1">Is required not only for elongation of protein synthesis but also for the initiation of all mRNA translation through initiator tRNA(fMet) aminoacylation.</text>
</comment>
<dbReference type="Pfam" id="PF01588">
    <property type="entry name" value="tRNA_bind"/>
    <property type="match status" value="1"/>
</dbReference>
<proteinExistence type="predicted"/>
<keyword evidence="7 16" id="KW-0820">tRNA-binding</keyword>
<evidence type="ECO:0000256" key="8">
    <source>
        <dbReference type="ARBA" id="ARBA00022598"/>
    </source>
</evidence>
<dbReference type="GO" id="GO:0004825">
    <property type="term" value="F:methionine-tRNA ligase activity"/>
    <property type="evidence" value="ECO:0007669"/>
    <property type="project" value="UniProtKB-EC"/>
</dbReference>
<evidence type="ECO:0000259" key="18">
    <source>
        <dbReference type="PROSITE" id="PS50886"/>
    </source>
</evidence>
<comment type="caution">
    <text evidence="19">The sequence shown here is derived from an EMBL/GenBank/DDBJ whole genome shotgun (WGS) entry which is preliminary data.</text>
</comment>
<feature type="region of interest" description="Disordered" evidence="17">
    <location>
        <begin position="1"/>
        <end position="43"/>
    </location>
</feature>
<evidence type="ECO:0000256" key="17">
    <source>
        <dbReference type="SAM" id="MobiDB-lite"/>
    </source>
</evidence>
<evidence type="ECO:0000256" key="13">
    <source>
        <dbReference type="ARBA" id="ARBA00023146"/>
    </source>
</evidence>
<sequence>MRNSLKSISKELQREEEMEEEKKAEEEPKQAETKSEAPGKPELTYNEFARMDLRVAVITAAEPHPNADRLLKMQVDLGSGDTRQLVAGIAGQYQPEDLVGRKICVVANLKPAKLRGELSQGMLLAASDGETISLLKPDQDVAPGSAIS</sequence>
<evidence type="ECO:0000256" key="14">
    <source>
        <dbReference type="ARBA" id="ARBA00030904"/>
    </source>
</evidence>
<dbReference type="InterPro" id="IPR012340">
    <property type="entry name" value="NA-bd_OB-fold"/>
</dbReference>
<evidence type="ECO:0000313" key="20">
    <source>
        <dbReference type="Proteomes" id="UP000777784"/>
    </source>
</evidence>
<organism evidence="19 20">
    <name type="scientific">Eiseniibacteriota bacterium</name>
    <dbReference type="NCBI Taxonomy" id="2212470"/>
    <lineage>
        <taxon>Bacteria</taxon>
        <taxon>Candidatus Eiseniibacteriota</taxon>
    </lineage>
</organism>
<evidence type="ECO:0000313" key="19">
    <source>
        <dbReference type="EMBL" id="MBU2689414.1"/>
    </source>
</evidence>
<keyword evidence="8 19" id="KW-0436">Ligase</keyword>
<dbReference type="AlphaFoldDB" id="A0A948RTF6"/>
<dbReference type="NCBIfam" id="TIGR00399">
    <property type="entry name" value="metG_C_term"/>
    <property type="match status" value="1"/>
</dbReference>
<keyword evidence="11 16" id="KW-0694">RNA-binding</keyword>
<reference evidence="19" key="1">
    <citation type="submission" date="2021-05" db="EMBL/GenBank/DDBJ databases">
        <title>Energy efficiency and biological interactions define the core microbiome of deep oligotrophic groundwater.</title>
        <authorList>
            <person name="Mehrshad M."/>
            <person name="Lopez-Fernandez M."/>
            <person name="Bell E."/>
            <person name="Bernier-Latmani R."/>
            <person name="Bertilsson S."/>
            <person name="Dopson M."/>
        </authorList>
    </citation>
    <scope>NUCLEOTIDE SEQUENCE</scope>
    <source>
        <strain evidence="19">Modern_marine.mb.64</strain>
    </source>
</reference>
<dbReference type="EMBL" id="JAHJDP010000004">
    <property type="protein sequence ID" value="MBU2689414.1"/>
    <property type="molecule type" value="Genomic_DNA"/>
</dbReference>
<evidence type="ECO:0000256" key="1">
    <source>
        <dbReference type="ARBA" id="ARBA00003314"/>
    </source>
</evidence>
<evidence type="ECO:0000256" key="4">
    <source>
        <dbReference type="ARBA" id="ARBA00012838"/>
    </source>
</evidence>
<dbReference type="Gene3D" id="2.40.50.140">
    <property type="entry name" value="Nucleic acid-binding proteins"/>
    <property type="match status" value="1"/>
</dbReference>
<dbReference type="GO" id="GO:0005524">
    <property type="term" value="F:ATP binding"/>
    <property type="evidence" value="ECO:0007669"/>
    <property type="project" value="UniProtKB-KW"/>
</dbReference>
<keyword evidence="10" id="KW-0067">ATP-binding</keyword>
<keyword evidence="6" id="KW-0963">Cytoplasm</keyword>
<evidence type="ECO:0000256" key="2">
    <source>
        <dbReference type="ARBA" id="ARBA00004496"/>
    </source>
</evidence>
<evidence type="ECO:0000256" key="16">
    <source>
        <dbReference type="PROSITE-ProRule" id="PRU00209"/>
    </source>
</evidence>
<comment type="catalytic activity">
    <reaction evidence="15">
        <text>tRNA(Met) + L-methionine + ATP = L-methionyl-tRNA(Met) + AMP + diphosphate</text>
        <dbReference type="Rhea" id="RHEA:13481"/>
        <dbReference type="Rhea" id="RHEA-COMP:9667"/>
        <dbReference type="Rhea" id="RHEA-COMP:9698"/>
        <dbReference type="ChEBI" id="CHEBI:30616"/>
        <dbReference type="ChEBI" id="CHEBI:33019"/>
        <dbReference type="ChEBI" id="CHEBI:57844"/>
        <dbReference type="ChEBI" id="CHEBI:78442"/>
        <dbReference type="ChEBI" id="CHEBI:78530"/>
        <dbReference type="ChEBI" id="CHEBI:456215"/>
        <dbReference type="EC" id="6.1.1.10"/>
    </reaction>
</comment>
<feature type="domain" description="TRNA-binding" evidence="18">
    <location>
        <begin position="47"/>
        <end position="148"/>
    </location>
</feature>
<evidence type="ECO:0000256" key="12">
    <source>
        <dbReference type="ARBA" id="ARBA00022917"/>
    </source>
</evidence>
<dbReference type="GO" id="GO:0006431">
    <property type="term" value="P:methionyl-tRNA aminoacylation"/>
    <property type="evidence" value="ECO:0007669"/>
    <property type="project" value="InterPro"/>
</dbReference>
<comment type="subcellular location">
    <subcellularLocation>
        <location evidence="2">Cytoplasm</location>
    </subcellularLocation>
</comment>
<dbReference type="Proteomes" id="UP000777784">
    <property type="component" value="Unassembled WGS sequence"/>
</dbReference>
<evidence type="ECO:0000256" key="6">
    <source>
        <dbReference type="ARBA" id="ARBA00022490"/>
    </source>
</evidence>
<dbReference type="GO" id="GO:0000049">
    <property type="term" value="F:tRNA binding"/>
    <property type="evidence" value="ECO:0007669"/>
    <property type="project" value="UniProtKB-UniRule"/>
</dbReference>
<dbReference type="InterPro" id="IPR002547">
    <property type="entry name" value="tRNA-bd_dom"/>
</dbReference>
<comment type="subunit">
    <text evidence="3">Homodimer.</text>
</comment>
<dbReference type="SUPFAM" id="SSF50249">
    <property type="entry name" value="Nucleic acid-binding proteins"/>
    <property type="match status" value="1"/>
</dbReference>
<keyword evidence="12" id="KW-0648">Protein biosynthesis</keyword>
<evidence type="ECO:0000256" key="11">
    <source>
        <dbReference type="ARBA" id="ARBA00022884"/>
    </source>
</evidence>
<dbReference type="CDD" id="cd02800">
    <property type="entry name" value="tRNA_bind_EcMetRS_like"/>
    <property type="match status" value="1"/>
</dbReference>
<keyword evidence="13" id="KW-0030">Aminoacyl-tRNA synthetase</keyword>
<dbReference type="PANTHER" id="PTHR11586">
    <property type="entry name" value="TRNA-AMINOACYLATION COFACTOR ARC1 FAMILY MEMBER"/>
    <property type="match status" value="1"/>
</dbReference>